<dbReference type="HAMAP" id="MF_00149">
    <property type="entry name" value="DNA_mis_repair"/>
    <property type="match status" value="1"/>
</dbReference>
<dbReference type="PANTHER" id="PTHR10073:SF12">
    <property type="entry name" value="DNA MISMATCH REPAIR PROTEIN MLH1"/>
    <property type="match status" value="1"/>
</dbReference>
<dbReference type="GO" id="GO:0030983">
    <property type="term" value="F:mismatched DNA binding"/>
    <property type="evidence" value="ECO:0007669"/>
    <property type="project" value="InterPro"/>
</dbReference>
<organism evidence="7 8">
    <name type="scientific">Moorella mulderi DSM 14980</name>
    <dbReference type="NCBI Taxonomy" id="1122241"/>
    <lineage>
        <taxon>Bacteria</taxon>
        <taxon>Bacillati</taxon>
        <taxon>Bacillota</taxon>
        <taxon>Clostridia</taxon>
        <taxon>Neomoorellales</taxon>
        <taxon>Neomoorellaceae</taxon>
        <taxon>Neomoorella</taxon>
    </lineage>
</organism>
<evidence type="ECO:0000259" key="5">
    <source>
        <dbReference type="SMART" id="SM00853"/>
    </source>
</evidence>
<feature type="domain" description="MutL C-terminal dimerisation" evidence="5">
    <location>
        <begin position="433"/>
        <end position="568"/>
    </location>
</feature>
<dbReference type="InterPro" id="IPR020667">
    <property type="entry name" value="DNA_mismatch_repair_MutL"/>
</dbReference>
<dbReference type="RefSeq" id="WP_062285444.1">
    <property type="nucleotide sequence ID" value="NZ_LTBC01000015.1"/>
</dbReference>
<dbReference type="SMART" id="SM01340">
    <property type="entry name" value="DNA_mis_repair"/>
    <property type="match status" value="1"/>
</dbReference>
<evidence type="ECO:0000256" key="2">
    <source>
        <dbReference type="ARBA" id="ARBA00022763"/>
    </source>
</evidence>
<dbReference type="Pfam" id="PF08676">
    <property type="entry name" value="MutL_C"/>
    <property type="match status" value="1"/>
</dbReference>
<comment type="function">
    <text evidence="4">This protein is involved in the repair of mismatches in DNA. It is required for dam-dependent methyl-directed DNA mismatch repair. May act as a 'molecular matchmaker', a protein that promotes the formation of a stable complex between two or more DNA-binding proteins in an ATP-dependent manner without itself being part of a final effector complex.</text>
</comment>
<dbReference type="InterPro" id="IPR042120">
    <property type="entry name" value="MutL_C_dimsub"/>
</dbReference>
<evidence type="ECO:0000259" key="6">
    <source>
        <dbReference type="SMART" id="SM01340"/>
    </source>
</evidence>
<dbReference type="Gene3D" id="3.30.230.10">
    <property type="match status" value="1"/>
</dbReference>
<dbReference type="PANTHER" id="PTHR10073">
    <property type="entry name" value="DNA MISMATCH REPAIR PROTEIN MLH, PMS, MUTL"/>
    <property type="match status" value="1"/>
</dbReference>
<dbReference type="InterPro" id="IPR013507">
    <property type="entry name" value="DNA_mismatch_S5_2-like"/>
</dbReference>
<reference evidence="7 8" key="1">
    <citation type="submission" date="2016-02" db="EMBL/GenBank/DDBJ databases">
        <title>Genome sequence of Moorella mulderi DSM 14980.</title>
        <authorList>
            <person name="Poehlein A."/>
            <person name="Daniel R."/>
        </authorList>
    </citation>
    <scope>NUCLEOTIDE SEQUENCE [LARGE SCALE GENOMIC DNA]</scope>
    <source>
        <strain evidence="7 8">DSM 14980</strain>
    </source>
</reference>
<evidence type="ECO:0000256" key="1">
    <source>
        <dbReference type="ARBA" id="ARBA00006082"/>
    </source>
</evidence>
<dbReference type="OrthoDB" id="9763467at2"/>
<dbReference type="GO" id="GO:0006298">
    <property type="term" value="P:mismatch repair"/>
    <property type="evidence" value="ECO:0007669"/>
    <property type="project" value="UniProtKB-UniRule"/>
</dbReference>
<dbReference type="Gene3D" id="3.30.565.10">
    <property type="entry name" value="Histidine kinase-like ATPase, C-terminal domain"/>
    <property type="match status" value="1"/>
</dbReference>
<proteinExistence type="inferred from homology"/>
<dbReference type="SUPFAM" id="SSF54211">
    <property type="entry name" value="Ribosomal protein S5 domain 2-like"/>
    <property type="match status" value="1"/>
</dbReference>
<keyword evidence="2 4" id="KW-0227">DNA damage</keyword>
<dbReference type="InterPro" id="IPR038973">
    <property type="entry name" value="MutL/Mlh/Pms-like"/>
</dbReference>
<dbReference type="SMART" id="SM00853">
    <property type="entry name" value="MutL_C"/>
    <property type="match status" value="1"/>
</dbReference>
<dbReference type="SUPFAM" id="SSF118116">
    <property type="entry name" value="DNA mismatch repair protein MutL"/>
    <property type="match status" value="1"/>
</dbReference>
<dbReference type="Gene3D" id="3.30.1370.100">
    <property type="entry name" value="MutL, C-terminal domain, regulatory subdomain"/>
    <property type="match status" value="1"/>
</dbReference>
<dbReference type="GO" id="GO:0016887">
    <property type="term" value="F:ATP hydrolysis activity"/>
    <property type="evidence" value="ECO:0007669"/>
    <property type="project" value="InterPro"/>
</dbReference>
<sequence length="613" mass="66744">MTGELCPRIAILDADTANQIAAGEVVERPASVVKELVENSLDAAARHITIEVKGGGLTLIRVRDDGWGINREDAALAFARHATSKIRRAADLWGITTLGFRGEALPSIAAVARVEMDTRPPGETAGTRVRIAGGGEPEVTAIGCPPGTTVTVTDLFYNTPARRQYLKKPANEARAIVAAVEKLALAHPEVAFNLHLEGRRLLSTPGNSDLQAVVAAIYGLETGRELLPLAGEGEGWTLKGFISPPWLHRAGRSQQVLTVNGRYIFNRLLTRAVEECYQAVIPSGRHPLFILQLAIDPRLVDVNVHPAKLEVRFQQEYELARQVAALVNRALHTPRAVAPATTAAAPVTTGRLEGRKAAGPGALQQDFAFQRKEVQARLWGEYILKERPADEEKRAEKVGEVQAVKPDMEIDGRSDLQTEAVDANGQVLPPLRAIGQLLNTYILAEGKDGLYIIDQHAAHERCRFESLQKRVNSGRWPAQMLEPPLTLHLAPAMTVKLIDQIVTLRELGFIVETFGANSFLLRSVPLGVPPGKEREVLEDFLAGDNLPAGERLLKLIACHGAIKAGDPLSGAEMQKLLEELQGLSQPYTCPHGRPAVVRLDQATIARYFHRPLA</sequence>
<comment type="caution">
    <text evidence="7">The sequence shown here is derived from an EMBL/GenBank/DDBJ whole genome shotgun (WGS) entry which is preliminary data.</text>
</comment>
<dbReference type="InterPro" id="IPR002099">
    <property type="entry name" value="MutL/Mlh/PMS"/>
</dbReference>
<dbReference type="InterPro" id="IPR037198">
    <property type="entry name" value="MutL_C_sf"/>
</dbReference>
<keyword evidence="3 4" id="KW-0234">DNA repair</keyword>
<evidence type="ECO:0000313" key="8">
    <source>
        <dbReference type="Proteomes" id="UP000075670"/>
    </source>
</evidence>
<gene>
    <name evidence="4 7" type="primary">mutL</name>
    <name evidence="7" type="ORF">MOMUL_26420</name>
</gene>
<evidence type="ECO:0000313" key="7">
    <source>
        <dbReference type="EMBL" id="KYH31111.1"/>
    </source>
</evidence>
<name>A0A151AU39_9FIRM</name>
<dbReference type="GO" id="GO:0005524">
    <property type="term" value="F:ATP binding"/>
    <property type="evidence" value="ECO:0007669"/>
    <property type="project" value="InterPro"/>
</dbReference>
<protein>
    <recommendedName>
        <fullName evidence="4">DNA mismatch repair protein MutL</fullName>
    </recommendedName>
</protein>
<dbReference type="InterPro" id="IPR014762">
    <property type="entry name" value="DNA_mismatch_repair_CS"/>
</dbReference>
<dbReference type="NCBIfam" id="TIGR00585">
    <property type="entry name" value="mutl"/>
    <property type="match status" value="1"/>
</dbReference>
<dbReference type="FunFam" id="3.30.565.10:FF:000003">
    <property type="entry name" value="DNA mismatch repair endonuclease MutL"/>
    <property type="match status" value="1"/>
</dbReference>
<comment type="similarity">
    <text evidence="1 4">Belongs to the DNA mismatch repair MutL/HexB family.</text>
</comment>
<dbReference type="InterPro" id="IPR014721">
    <property type="entry name" value="Ribsml_uS5_D2-typ_fold_subgr"/>
</dbReference>
<dbReference type="InterPro" id="IPR036890">
    <property type="entry name" value="HATPase_C_sf"/>
</dbReference>
<dbReference type="AlphaFoldDB" id="A0A151AU39"/>
<dbReference type="CDD" id="cd16926">
    <property type="entry name" value="HATPase_MutL-MLH-PMS-like"/>
    <property type="match status" value="1"/>
</dbReference>
<dbReference type="CDD" id="cd00782">
    <property type="entry name" value="MutL_Trans"/>
    <property type="match status" value="1"/>
</dbReference>
<dbReference type="Proteomes" id="UP000075670">
    <property type="component" value="Unassembled WGS sequence"/>
</dbReference>
<dbReference type="InterPro" id="IPR042121">
    <property type="entry name" value="MutL_C_regsub"/>
</dbReference>
<accession>A0A151AU39</accession>
<dbReference type="SUPFAM" id="SSF55874">
    <property type="entry name" value="ATPase domain of HSP90 chaperone/DNA topoisomerase II/histidine kinase"/>
    <property type="match status" value="1"/>
</dbReference>
<keyword evidence="8" id="KW-1185">Reference proteome</keyword>
<dbReference type="EMBL" id="LTBC01000015">
    <property type="protein sequence ID" value="KYH31111.1"/>
    <property type="molecule type" value="Genomic_DNA"/>
</dbReference>
<dbReference type="GO" id="GO:0032300">
    <property type="term" value="C:mismatch repair complex"/>
    <property type="evidence" value="ECO:0007669"/>
    <property type="project" value="InterPro"/>
</dbReference>
<evidence type="ECO:0000256" key="3">
    <source>
        <dbReference type="ARBA" id="ARBA00023204"/>
    </source>
</evidence>
<dbReference type="Pfam" id="PF01119">
    <property type="entry name" value="DNA_mis_repair"/>
    <property type="match status" value="1"/>
</dbReference>
<dbReference type="InterPro" id="IPR014790">
    <property type="entry name" value="MutL_C"/>
</dbReference>
<dbReference type="GO" id="GO:0140664">
    <property type="term" value="F:ATP-dependent DNA damage sensor activity"/>
    <property type="evidence" value="ECO:0007669"/>
    <property type="project" value="InterPro"/>
</dbReference>
<evidence type="ECO:0000256" key="4">
    <source>
        <dbReference type="HAMAP-Rule" id="MF_00149"/>
    </source>
</evidence>
<feature type="domain" description="DNA mismatch repair protein S5" evidence="6">
    <location>
        <begin position="214"/>
        <end position="332"/>
    </location>
</feature>
<dbReference type="PROSITE" id="PS00058">
    <property type="entry name" value="DNA_MISMATCH_REPAIR_1"/>
    <property type="match status" value="1"/>
</dbReference>
<dbReference type="Gene3D" id="3.30.1540.20">
    <property type="entry name" value="MutL, C-terminal domain, dimerisation subdomain"/>
    <property type="match status" value="1"/>
</dbReference>
<dbReference type="PATRIC" id="fig|1122241.3.peg.2806"/>
<dbReference type="Pfam" id="PF13589">
    <property type="entry name" value="HATPase_c_3"/>
    <property type="match status" value="1"/>
</dbReference>
<dbReference type="InterPro" id="IPR020568">
    <property type="entry name" value="Ribosomal_Su5_D2-typ_SF"/>
</dbReference>